<sequence length="55" mass="6246">MALIFEHYGPRSLGIALCAFVLLFRLAALHASREREASERTRQRTNCGDESGYNF</sequence>
<accession>A0ABY1RAE6</accession>
<feature type="region of interest" description="Disordered" evidence="1">
    <location>
        <begin position="33"/>
        <end position="55"/>
    </location>
</feature>
<dbReference type="EMBL" id="FXWJ01000001">
    <property type="protein sequence ID" value="SMQ58175.1"/>
    <property type="molecule type" value="Genomic_DNA"/>
</dbReference>
<feature type="compositionally biased region" description="Basic and acidic residues" evidence="1">
    <location>
        <begin position="33"/>
        <end position="42"/>
    </location>
</feature>
<evidence type="ECO:0000313" key="3">
    <source>
        <dbReference type="Proteomes" id="UP000194464"/>
    </source>
</evidence>
<evidence type="ECO:0000313" key="2">
    <source>
        <dbReference type="EMBL" id="SMQ58175.1"/>
    </source>
</evidence>
<reference evidence="2 3" key="1">
    <citation type="submission" date="2017-04" db="EMBL/GenBank/DDBJ databases">
        <authorList>
            <person name="Varghese N."/>
            <person name="Submissions S."/>
        </authorList>
    </citation>
    <scope>NUCLEOTIDE SEQUENCE [LARGE SCALE GENOMIC DNA]</scope>
    <source>
        <strain evidence="2 3">VKM Ac-1784</strain>
    </source>
</reference>
<evidence type="ECO:0000256" key="1">
    <source>
        <dbReference type="SAM" id="MobiDB-lite"/>
    </source>
</evidence>
<keyword evidence="3" id="KW-1185">Reference proteome</keyword>
<organism evidence="2 3">
    <name type="scientific">Plantibacter elymi</name>
    <name type="common">nom. nud.</name>
    <dbReference type="NCBI Taxonomy" id="199708"/>
    <lineage>
        <taxon>Bacteria</taxon>
        <taxon>Bacillati</taxon>
        <taxon>Actinomycetota</taxon>
        <taxon>Actinomycetes</taxon>
        <taxon>Micrococcales</taxon>
        <taxon>Microbacteriaceae</taxon>
        <taxon>Plantibacter</taxon>
    </lineage>
</organism>
<protein>
    <submittedName>
        <fullName evidence="2">Uncharacterized protein</fullName>
    </submittedName>
</protein>
<comment type="caution">
    <text evidence="2">The sequence shown here is derived from an EMBL/GenBank/DDBJ whole genome shotgun (WGS) entry which is preliminary data.</text>
</comment>
<dbReference type="Proteomes" id="UP000194464">
    <property type="component" value="Unassembled WGS sequence"/>
</dbReference>
<gene>
    <name evidence="2" type="ORF">SAMN06295909_0116</name>
</gene>
<name>A0ABY1RAE6_9MICO</name>
<proteinExistence type="predicted"/>